<dbReference type="Pfam" id="PF13408">
    <property type="entry name" value="Zn_ribbon_recom"/>
    <property type="match status" value="1"/>
</dbReference>
<keyword evidence="6" id="KW-1185">Reference proteome</keyword>
<dbReference type="Gene3D" id="3.90.1750.20">
    <property type="entry name" value="Putative Large Serine Recombinase, Chain B, Domain 2"/>
    <property type="match status" value="1"/>
</dbReference>
<dbReference type="PANTHER" id="PTHR30461">
    <property type="entry name" value="DNA-INVERTASE FROM LAMBDOID PROPHAGE"/>
    <property type="match status" value="1"/>
</dbReference>
<comment type="caution">
    <text evidence="5">The sequence shown here is derived from an EMBL/GenBank/DDBJ whole genome shotgun (WGS) entry which is preliminary data.</text>
</comment>
<accession>A0ABS3GWZ8</accession>
<dbReference type="InterPro" id="IPR038109">
    <property type="entry name" value="DNA_bind_recomb_sf"/>
</dbReference>
<evidence type="ECO:0000259" key="3">
    <source>
        <dbReference type="Pfam" id="PF07508"/>
    </source>
</evidence>
<keyword evidence="2" id="KW-0233">DNA recombination</keyword>
<dbReference type="Pfam" id="PF07508">
    <property type="entry name" value="Recombinase"/>
    <property type="match status" value="1"/>
</dbReference>
<protein>
    <submittedName>
        <fullName evidence="5">Recombinase zinc beta ribbon domain-containing protein</fullName>
    </submittedName>
</protein>
<evidence type="ECO:0000313" key="6">
    <source>
        <dbReference type="Proteomes" id="UP000664632"/>
    </source>
</evidence>
<reference evidence="5 6" key="1">
    <citation type="submission" date="2021-03" db="EMBL/GenBank/DDBJ databases">
        <title>Enterococcal diversity collection.</title>
        <authorList>
            <person name="Gilmore M.S."/>
            <person name="Schwartzman J."/>
            <person name="Van Tyne D."/>
            <person name="Martin M."/>
            <person name="Earl A.M."/>
            <person name="Manson A.L."/>
            <person name="Straub T."/>
            <person name="Salamzade R."/>
            <person name="Saavedra J."/>
            <person name="Lebreton F."/>
            <person name="Prichula J."/>
            <person name="Schaufler K."/>
            <person name="Gaca A."/>
            <person name="Sgardioli B."/>
            <person name="Wagenaar J."/>
            <person name="Strong T."/>
        </authorList>
    </citation>
    <scope>NUCLEOTIDE SEQUENCE [LARGE SCALE GENOMIC DNA]</scope>
    <source>
        <strain evidence="5 6">DIV0869a</strain>
    </source>
</reference>
<organism evidence="5 6">
    <name type="scientific">Candidatus Enterococcus ikei</name>
    <dbReference type="NCBI Taxonomy" id="2815326"/>
    <lineage>
        <taxon>Bacteria</taxon>
        <taxon>Bacillati</taxon>
        <taxon>Bacillota</taxon>
        <taxon>Bacilli</taxon>
        <taxon>Lactobacillales</taxon>
        <taxon>Enterococcaceae</taxon>
        <taxon>Enterococcus</taxon>
    </lineage>
</organism>
<evidence type="ECO:0000259" key="4">
    <source>
        <dbReference type="Pfam" id="PF13408"/>
    </source>
</evidence>
<dbReference type="EMBL" id="JAFLWD010000003">
    <property type="protein sequence ID" value="MBO0438999.1"/>
    <property type="molecule type" value="Genomic_DNA"/>
</dbReference>
<gene>
    <name evidence="5" type="ORF">JZO69_01310</name>
</gene>
<dbReference type="InterPro" id="IPR050639">
    <property type="entry name" value="SSR_resolvase"/>
</dbReference>
<dbReference type="InterPro" id="IPR025827">
    <property type="entry name" value="Zn_ribbon_recom_dom"/>
</dbReference>
<evidence type="ECO:0000256" key="2">
    <source>
        <dbReference type="ARBA" id="ARBA00023172"/>
    </source>
</evidence>
<dbReference type="Proteomes" id="UP000664632">
    <property type="component" value="Unassembled WGS sequence"/>
</dbReference>
<keyword evidence="1" id="KW-0238">DNA-binding</keyword>
<feature type="domain" description="Recombinase zinc beta ribbon" evidence="4">
    <location>
        <begin position="76"/>
        <end position="133"/>
    </location>
</feature>
<sequence>MKQLSKEGYLYKGKPLAIHRIPVILENSLYYGWIKGGNLGGYYGNFQPIISESLFHKVQEIREQRHCKKKNGRVYPLRQKISCPYCGWFLSPKKVSNKQTGKEHHYYHCANRQCEGVTVSASKIESQVMKQIKVFLSKKELLEGLTTAIQEELMSVQHNNQQHKRKIDQQRTNLFEAFEKDQLSTNEFKKQLKQLNKNNARDPNPKLSEVICQQRLAVLLQLTQQPIKDVLWVQLKEIRLTKKKNITEIYLKNINQNILQWEGSNQNGKTN</sequence>
<evidence type="ECO:0000256" key="1">
    <source>
        <dbReference type="ARBA" id="ARBA00023125"/>
    </source>
</evidence>
<name>A0ABS3GWZ8_9ENTE</name>
<feature type="domain" description="Recombinase" evidence="3">
    <location>
        <begin position="2"/>
        <end position="65"/>
    </location>
</feature>
<dbReference type="PANTHER" id="PTHR30461:SF2">
    <property type="entry name" value="SERINE RECOMBINASE PINE-RELATED"/>
    <property type="match status" value="1"/>
</dbReference>
<dbReference type="InterPro" id="IPR011109">
    <property type="entry name" value="DNA_bind_recombinase_dom"/>
</dbReference>
<proteinExistence type="predicted"/>
<evidence type="ECO:0000313" key="5">
    <source>
        <dbReference type="EMBL" id="MBO0438999.1"/>
    </source>
</evidence>